<dbReference type="Gene3D" id="2.60.40.200">
    <property type="entry name" value="Superoxide dismutase, copper/zinc binding domain"/>
    <property type="match status" value="1"/>
</dbReference>
<organism evidence="3 4">
    <name type="scientific">Ruminococcus flavefaciens</name>
    <dbReference type="NCBI Taxonomy" id="1265"/>
    <lineage>
        <taxon>Bacteria</taxon>
        <taxon>Bacillati</taxon>
        <taxon>Bacillota</taxon>
        <taxon>Clostridia</taxon>
        <taxon>Eubacteriales</taxon>
        <taxon>Oscillospiraceae</taxon>
        <taxon>Ruminococcus</taxon>
    </lineage>
</organism>
<dbReference type="GO" id="GO:0005507">
    <property type="term" value="F:copper ion binding"/>
    <property type="evidence" value="ECO:0007669"/>
    <property type="project" value="InterPro"/>
</dbReference>
<protein>
    <submittedName>
        <fullName evidence="3">Superoxide dismutase, Cu-Zn family</fullName>
    </submittedName>
</protein>
<name>A0A1M7M2K0_RUMFL</name>
<dbReference type="AlphaFoldDB" id="A0A1M7M2K0"/>
<proteinExistence type="inferred from homology"/>
<dbReference type="Pfam" id="PF00080">
    <property type="entry name" value="Sod_Cu"/>
    <property type="match status" value="1"/>
</dbReference>
<dbReference type="PANTHER" id="PTHR10003">
    <property type="entry name" value="SUPEROXIDE DISMUTASE CU-ZN -RELATED"/>
    <property type="match status" value="1"/>
</dbReference>
<evidence type="ECO:0000313" key="4">
    <source>
        <dbReference type="Proteomes" id="UP000184394"/>
    </source>
</evidence>
<dbReference type="InterPro" id="IPR024134">
    <property type="entry name" value="SOD_Cu/Zn_/chaperone"/>
</dbReference>
<sequence length="164" mass="17724">MNRMNCSGVSLIQRQPQAAAVLTGSNEYPDIYGVVRFYSTKNGTLVYADVEGLPYAGNRCSQEVFGFHIHEGESCTGNADDPFADAKTHLNNDNCGHPFHTGDMPPLFGNKGKSVSVFLTNRFSIEEVIGKAVIIHGSPDDFTTQPSGNAGEKIACGIIRPVMR</sequence>
<dbReference type="OrthoDB" id="9792957at2"/>
<dbReference type="RefSeq" id="WP_072952218.1">
    <property type="nucleotide sequence ID" value="NZ_FRCT01000018.1"/>
</dbReference>
<dbReference type="SUPFAM" id="SSF49329">
    <property type="entry name" value="Cu,Zn superoxide dismutase-like"/>
    <property type="match status" value="1"/>
</dbReference>
<reference evidence="3 4" key="1">
    <citation type="submission" date="2016-11" db="EMBL/GenBank/DDBJ databases">
        <authorList>
            <person name="Jaros S."/>
            <person name="Januszkiewicz K."/>
            <person name="Wedrychowicz H."/>
        </authorList>
    </citation>
    <scope>NUCLEOTIDE SEQUENCE [LARGE SCALE GENOMIC DNA]</scope>
    <source>
        <strain evidence="3 4">Y1</strain>
    </source>
</reference>
<evidence type="ECO:0000259" key="2">
    <source>
        <dbReference type="Pfam" id="PF00080"/>
    </source>
</evidence>
<feature type="domain" description="Superoxide dismutase copper/zinc binding" evidence="2">
    <location>
        <begin position="32"/>
        <end position="159"/>
    </location>
</feature>
<evidence type="ECO:0000313" key="3">
    <source>
        <dbReference type="EMBL" id="SHM84870.1"/>
    </source>
</evidence>
<evidence type="ECO:0000256" key="1">
    <source>
        <dbReference type="ARBA" id="ARBA00010457"/>
    </source>
</evidence>
<dbReference type="InterPro" id="IPR001424">
    <property type="entry name" value="SOD_Cu_Zn_dom"/>
</dbReference>
<accession>A0A1M7M2K0</accession>
<dbReference type="InterPro" id="IPR036423">
    <property type="entry name" value="SOD-like_Cu/Zn_dom_sf"/>
</dbReference>
<gene>
    <name evidence="3" type="ORF">SAMN04487860_11817</name>
</gene>
<comment type="similarity">
    <text evidence="1">Belongs to the Cu-Zn superoxide dismutase family.</text>
</comment>
<dbReference type="GO" id="GO:0006801">
    <property type="term" value="P:superoxide metabolic process"/>
    <property type="evidence" value="ECO:0007669"/>
    <property type="project" value="InterPro"/>
</dbReference>
<dbReference type="EMBL" id="FRCT01000018">
    <property type="protein sequence ID" value="SHM84870.1"/>
    <property type="molecule type" value="Genomic_DNA"/>
</dbReference>
<dbReference type="Proteomes" id="UP000184394">
    <property type="component" value="Unassembled WGS sequence"/>
</dbReference>